<keyword evidence="2" id="KW-1133">Transmembrane helix</keyword>
<reference evidence="3 4" key="2">
    <citation type="journal article" date="2017" name="Nature">
        <title>The Apostasia genome and the evolution of orchids.</title>
        <authorList>
            <person name="Zhang G.Q."/>
            <person name="Liu K.W."/>
            <person name="Li Z."/>
            <person name="Lohaus R."/>
            <person name="Hsiao Y.Y."/>
            <person name="Niu S.C."/>
            <person name="Wang J.Y."/>
            <person name="Lin Y.C."/>
            <person name="Xu Q."/>
            <person name="Chen L.J."/>
            <person name="Yoshida K."/>
            <person name="Fujiwara S."/>
            <person name="Wang Z.W."/>
            <person name="Zhang Y.Q."/>
            <person name="Mitsuda N."/>
            <person name="Wang M."/>
            <person name="Liu G.H."/>
            <person name="Pecoraro L."/>
            <person name="Huang H.X."/>
            <person name="Xiao X.J."/>
            <person name="Lin M."/>
            <person name="Wu X.Y."/>
            <person name="Wu W.L."/>
            <person name="Chen Y.Y."/>
            <person name="Chang S.B."/>
            <person name="Sakamoto S."/>
            <person name="Ohme-Takagi M."/>
            <person name="Yagi M."/>
            <person name="Zeng S.J."/>
            <person name="Shen C.Y."/>
            <person name="Yeh C.M."/>
            <person name="Luo Y.B."/>
            <person name="Tsai W.C."/>
            <person name="Van de Peer Y."/>
            <person name="Liu Z.J."/>
        </authorList>
    </citation>
    <scope>NUCLEOTIDE SEQUENCE [LARGE SCALE GENOMIC DNA]</scope>
    <source>
        <tissue evidence="3">The whole plant</tissue>
    </source>
</reference>
<evidence type="ECO:0000256" key="1">
    <source>
        <dbReference type="SAM" id="MobiDB-lite"/>
    </source>
</evidence>
<dbReference type="EMBL" id="KZ502969">
    <property type="protein sequence ID" value="PKU69983.1"/>
    <property type="molecule type" value="Genomic_DNA"/>
</dbReference>
<feature type="transmembrane region" description="Helical" evidence="2">
    <location>
        <begin position="49"/>
        <end position="79"/>
    </location>
</feature>
<proteinExistence type="predicted"/>
<dbReference type="Proteomes" id="UP000233837">
    <property type="component" value="Unassembled WGS sequence"/>
</dbReference>
<organism evidence="3 4">
    <name type="scientific">Dendrobium catenatum</name>
    <dbReference type="NCBI Taxonomy" id="906689"/>
    <lineage>
        <taxon>Eukaryota</taxon>
        <taxon>Viridiplantae</taxon>
        <taxon>Streptophyta</taxon>
        <taxon>Embryophyta</taxon>
        <taxon>Tracheophyta</taxon>
        <taxon>Spermatophyta</taxon>
        <taxon>Magnoliopsida</taxon>
        <taxon>Liliopsida</taxon>
        <taxon>Asparagales</taxon>
        <taxon>Orchidaceae</taxon>
        <taxon>Epidendroideae</taxon>
        <taxon>Malaxideae</taxon>
        <taxon>Dendrobiinae</taxon>
        <taxon>Dendrobium</taxon>
    </lineage>
</organism>
<gene>
    <name evidence="3" type="ORF">MA16_Dca014942</name>
</gene>
<reference evidence="3 4" key="1">
    <citation type="journal article" date="2016" name="Sci. Rep.">
        <title>The Dendrobium catenatum Lindl. genome sequence provides insights into polysaccharide synthase, floral development and adaptive evolution.</title>
        <authorList>
            <person name="Zhang G.Q."/>
            <person name="Xu Q."/>
            <person name="Bian C."/>
            <person name="Tsai W.C."/>
            <person name="Yeh C.M."/>
            <person name="Liu K.W."/>
            <person name="Yoshida K."/>
            <person name="Zhang L.S."/>
            <person name="Chang S.B."/>
            <person name="Chen F."/>
            <person name="Shi Y."/>
            <person name="Su Y.Y."/>
            <person name="Zhang Y.Q."/>
            <person name="Chen L.J."/>
            <person name="Yin Y."/>
            <person name="Lin M."/>
            <person name="Huang H."/>
            <person name="Deng H."/>
            <person name="Wang Z.W."/>
            <person name="Zhu S.L."/>
            <person name="Zhao X."/>
            <person name="Deng C."/>
            <person name="Niu S.C."/>
            <person name="Huang J."/>
            <person name="Wang M."/>
            <person name="Liu G.H."/>
            <person name="Yang H.J."/>
            <person name="Xiao X.J."/>
            <person name="Hsiao Y.Y."/>
            <person name="Wu W.L."/>
            <person name="Chen Y.Y."/>
            <person name="Mitsuda N."/>
            <person name="Ohme-Takagi M."/>
            <person name="Luo Y.B."/>
            <person name="Van de Peer Y."/>
            <person name="Liu Z.J."/>
        </authorList>
    </citation>
    <scope>NUCLEOTIDE SEQUENCE [LARGE SCALE GENOMIC DNA]</scope>
    <source>
        <tissue evidence="3">The whole plant</tissue>
    </source>
</reference>
<feature type="region of interest" description="Disordered" evidence="1">
    <location>
        <begin position="1"/>
        <end position="27"/>
    </location>
</feature>
<feature type="compositionally biased region" description="Acidic residues" evidence="1">
    <location>
        <begin position="14"/>
        <end position="27"/>
    </location>
</feature>
<keyword evidence="2" id="KW-0472">Membrane</keyword>
<protein>
    <submittedName>
        <fullName evidence="3">Uncharacterized protein</fullName>
    </submittedName>
</protein>
<dbReference type="AlphaFoldDB" id="A0A2I0W2V2"/>
<evidence type="ECO:0000313" key="4">
    <source>
        <dbReference type="Proteomes" id="UP000233837"/>
    </source>
</evidence>
<keyword evidence="4" id="KW-1185">Reference proteome</keyword>
<sequence length="98" mass="11009">METRKHQDWLIDSSDNEEQSDCDDSDSDFSLVRSANVATRGKFWMRAALLCFVSAVLTNPTAGGSILSVAFNAALYSLFTEDKRQSVMNVYPFELFKT</sequence>
<accession>A0A2I0W2V2</accession>
<name>A0A2I0W2V2_9ASPA</name>
<keyword evidence="2" id="KW-0812">Transmembrane</keyword>
<evidence type="ECO:0000313" key="3">
    <source>
        <dbReference type="EMBL" id="PKU69983.1"/>
    </source>
</evidence>
<evidence type="ECO:0000256" key="2">
    <source>
        <dbReference type="SAM" id="Phobius"/>
    </source>
</evidence>